<evidence type="ECO:0000313" key="1">
    <source>
        <dbReference type="EMBL" id="CAI9777524.1"/>
    </source>
</evidence>
<dbReference type="PANTHER" id="PTHR33526:SF4">
    <property type="entry name" value="OS07G0123800 PROTEIN"/>
    <property type="match status" value="1"/>
</dbReference>
<accession>A0AAD1ZXC7</accession>
<dbReference type="PIRSF" id="PIRSF031279">
    <property type="entry name" value="UCP031279"/>
    <property type="match status" value="1"/>
</dbReference>
<dbReference type="InterPro" id="IPR016972">
    <property type="entry name" value="UCP031279"/>
</dbReference>
<gene>
    <name evidence="1" type="ORF">FPE_LOCUS24954</name>
</gene>
<reference evidence="1" key="1">
    <citation type="submission" date="2023-05" db="EMBL/GenBank/DDBJ databases">
        <authorList>
            <person name="Huff M."/>
        </authorList>
    </citation>
    <scope>NUCLEOTIDE SEQUENCE</scope>
</reference>
<keyword evidence="2" id="KW-1185">Reference proteome</keyword>
<dbReference type="EMBL" id="OU503050">
    <property type="protein sequence ID" value="CAI9777524.1"/>
    <property type="molecule type" value="Genomic_DNA"/>
</dbReference>
<evidence type="ECO:0000313" key="2">
    <source>
        <dbReference type="Proteomes" id="UP000834106"/>
    </source>
</evidence>
<sequence>MQRKNSNIRSRKDSKVRRLIKALIRVLSKTRDLYVQSLSGCAGEVHSSVGWPASLQFSNSPKSFSTNSSFLNNDEVLYATNIRSLRLAGNIKGDDSLRRHQSEPCVVGRSQIVTIGRIAEDEPCEFGEHIIVKTDFYPKFRSYSVSRSPILGTST</sequence>
<organism evidence="1 2">
    <name type="scientific">Fraxinus pennsylvanica</name>
    <dbReference type="NCBI Taxonomy" id="56036"/>
    <lineage>
        <taxon>Eukaryota</taxon>
        <taxon>Viridiplantae</taxon>
        <taxon>Streptophyta</taxon>
        <taxon>Embryophyta</taxon>
        <taxon>Tracheophyta</taxon>
        <taxon>Spermatophyta</taxon>
        <taxon>Magnoliopsida</taxon>
        <taxon>eudicotyledons</taxon>
        <taxon>Gunneridae</taxon>
        <taxon>Pentapetalae</taxon>
        <taxon>asterids</taxon>
        <taxon>lamiids</taxon>
        <taxon>Lamiales</taxon>
        <taxon>Oleaceae</taxon>
        <taxon>Oleeae</taxon>
        <taxon>Fraxinus</taxon>
    </lineage>
</organism>
<dbReference type="AlphaFoldDB" id="A0AAD1ZXC7"/>
<dbReference type="Proteomes" id="UP000834106">
    <property type="component" value="Chromosome 15"/>
</dbReference>
<name>A0AAD1ZXC7_9LAMI</name>
<proteinExistence type="predicted"/>
<dbReference type="PANTHER" id="PTHR33526">
    <property type="entry name" value="OS07G0123800 PROTEIN"/>
    <property type="match status" value="1"/>
</dbReference>
<protein>
    <submittedName>
        <fullName evidence="1">Uncharacterized protein</fullName>
    </submittedName>
</protein>